<keyword evidence="2" id="KW-1185">Reference proteome</keyword>
<evidence type="ECO:0000313" key="2">
    <source>
        <dbReference type="Proteomes" id="UP000094769"/>
    </source>
</evidence>
<accession>A0A7Z0VI69</accession>
<dbReference type="AlphaFoldDB" id="A0A7Z0VI69"/>
<reference evidence="1 2" key="1">
    <citation type="submission" date="2016-06" db="EMBL/GenBank/DDBJ databases">
        <title>Genome sequence of endosymbiont of Candidatus Endolucinida thiodiazotropha.</title>
        <authorList>
            <person name="Poehlein A."/>
            <person name="Koenig S."/>
            <person name="Heiden S.E."/>
            <person name="Thuermer A."/>
            <person name="Voget S."/>
            <person name="Daniel R."/>
            <person name="Markert S."/>
            <person name="Gros O."/>
            <person name="Schweder T."/>
        </authorList>
    </citation>
    <scope>NUCLEOTIDE SEQUENCE [LARGE SCALE GENOMIC DNA]</scope>
    <source>
        <strain evidence="1 2">COS</strain>
    </source>
</reference>
<comment type="caution">
    <text evidence="1">The sequence shown here is derived from an EMBL/GenBank/DDBJ whole genome shotgun (WGS) entry which is preliminary data.</text>
</comment>
<proteinExistence type="predicted"/>
<dbReference type="Proteomes" id="UP000094769">
    <property type="component" value="Unassembled WGS sequence"/>
</dbReference>
<evidence type="ECO:0000313" key="1">
    <source>
        <dbReference type="EMBL" id="ODJ86048.1"/>
    </source>
</evidence>
<protein>
    <submittedName>
        <fullName evidence="1">Uncharacterized protein</fullName>
    </submittedName>
</protein>
<sequence length="120" mass="12115">MPVNVLAVLVPPIVIPVPAAALRSPPVLVVRVTVSVPEAASTSAKSMADRSMLLDTSSVTEISLGNEPALVGLSLTAPTLIVAVSPISLLVSLPPPLSVTVFKVMVRAVVEGLSAAGSMP</sequence>
<dbReference type="EMBL" id="MARB01000028">
    <property type="protein sequence ID" value="ODJ86048.1"/>
    <property type="molecule type" value="Genomic_DNA"/>
</dbReference>
<organism evidence="1 2">
    <name type="scientific">Candidatus Thiodiazotropha endolucinida</name>
    <dbReference type="NCBI Taxonomy" id="1655433"/>
    <lineage>
        <taxon>Bacteria</taxon>
        <taxon>Pseudomonadati</taxon>
        <taxon>Pseudomonadota</taxon>
        <taxon>Gammaproteobacteria</taxon>
        <taxon>Chromatiales</taxon>
        <taxon>Sedimenticolaceae</taxon>
        <taxon>Candidatus Thiodiazotropha</taxon>
    </lineage>
</organism>
<name>A0A7Z0VI69_9GAMM</name>
<gene>
    <name evidence="1" type="ORF">CODIS_36830</name>
</gene>